<proteinExistence type="predicted"/>
<name>A0AC55DVE1_ECHTE</name>
<evidence type="ECO:0000313" key="2">
    <source>
        <dbReference type="RefSeq" id="XP_045155715.1"/>
    </source>
</evidence>
<sequence length="118" mass="13193">MSRFLQGKPRLTLKGLPTLVYRQDWNYEHLFLDIKNKMPQSTLPDTVLSALRGQLQSFSDACEALSVTEVTLGFLSTAGGDPNMPLKEYIQDVLRMRDQTSPALQAVHLDVAEEQADA</sequence>
<keyword evidence="1" id="KW-1185">Reference proteome</keyword>
<evidence type="ECO:0000313" key="1">
    <source>
        <dbReference type="Proteomes" id="UP000694863"/>
    </source>
</evidence>
<organism evidence="1 2">
    <name type="scientific">Echinops telfairi</name>
    <name type="common">Lesser hedgehog tenrec</name>
    <dbReference type="NCBI Taxonomy" id="9371"/>
    <lineage>
        <taxon>Eukaryota</taxon>
        <taxon>Metazoa</taxon>
        <taxon>Chordata</taxon>
        <taxon>Craniata</taxon>
        <taxon>Vertebrata</taxon>
        <taxon>Euteleostomi</taxon>
        <taxon>Mammalia</taxon>
        <taxon>Eutheria</taxon>
        <taxon>Afrotheria</taxon>
        <taxon>Tenrecidae</taxon>
        <taxon>Tenrecinae</taxon>
        <taxon>Echinops</taxon>
    </lineage>
</organism>
<dbReference type="Proteomes" id="UP000694863">
    <property type="component" value="Unplaced"/>
</dbReference>
<gene>
    <name evidence="2" type="primary">LOC123522744</name>
</gene>
<reference evidence="2" key="1">
    <citation type="submission" date="2025-08" db="UniProtKB">
        <authorList>
            <consortium name="RefSeq"/>
        </authorList>
    </citation>
    <scope>IDENTIFICATION</scope>
</reference>
<protein>
    <submittedName>
        <fullName evidence="2">E3 ubiquitin-protein ligase RNF213-like</fullName>
    </submittedName>
</protein>
<dbReference type="RefSeq" id="XP_045155715.1">
    <property type="nucleotide sequence ID" value="XM_045299780.1"/>
</dbReference>
<accession>A0AC55DVE1</accession>